<dbReference type="Gene3D" id="1.10.10.60">
    <property type="entry name" value="Homeodomain-like"/>
    <property type="match status" value="1"/>
</dbReference>
<feature type="compositionally biased region" description="Low complexity" evidence="3">
    <location>
        <begin position="343"/>
        <end position="358"/>
    </location>
</feature>
<evidence type="ECO:0000256" key="1">
    <source>
        <dbReference type="PROSITE-ProRule" id="PRU00108"/>
    </source>
</evidence>
<keyword evidence="1 2" id="KW-0539">Nucleus</keyword>
<feature type="compositionally biased region" description="Pro residues" evidence="3">
    <location>
        <begin position="25"/>
        <end position="39"/>
    </location>
</feature>
<dbReference type="KEGG" id="sla:SERLADRAFT_416582"/>
<feature type="compositionally biased region" description="Polar residues" evidence="3">
    <location>
        <begin position="182"/>
        <end position="191"/>
    </location>
</feature>
<feature type="compositionally biased region" description="Polar residues" evidence="3">
    <location>
        <begin position="280"/>
        <end position="291"/>
    </location>
</feature>
<dbReference type="InterPro" id="IPR052631">
    <property type="entry name" value="Paired_homeobox_Bicoid"/>
</dbReference>
<dbReference type="OrthoDB" id="6159439at2759"/>
<dbReference type="PANTHER" id="PTHR46255">
    <property type="entry name" value="SHORT STATURE HOMEOBOX"/>
    <property type="match status" value="1"/>
</dbReference>
<reference evidence="5" key="1">
    <citation type="submission" date="2011-04" db="EMBL/GenBank/DDBJ databases">
        <title>Evolution of plant cell wall degrading machinery underlies the functional diversity of forest fungi.</title>
        <authorList>
            <consortium name="US DOE Joint Genome Institute (JGI-PGF)"/>
            <person name="Eastwood D.C."/>
            <person name="Floudas D."/>
            <person name="Binder M."/>
            <person name="Majcherczyk A."/>
            <person name="Schneider P."/>
            <person name="Aerts A."/>
            <person name="Asiegbu F.O."/>
            <person name="Baker S.E."/>
            <person name="Barry K."/>
            <person name="Bendiksby M."/>
            <person name="Blumentritt M."/>
            <person name="Coutinho P.M."/>
            <person name="Cullen D."/>
            <person name="Cullen D."/>
            <person name="Gathman A."/>
            <person name="Goodell B."/>
            <person name="Henrissat B."/>
            <person name="Ihrmark K."/>
            <person name="Kauserud H."/>
            <person name="Kohler A."/>
            <person name="LaButti K."/>
            <person name="Lapidus A."/>
            <person name="Lavin J.L."/>
            <person name="Lee Y.-H."/>
            <person name="Lindquist E."/>
            <person name="Lilly W."/>
            <person name="Lucas S."/>
            <person name="Morin E."/>
            <person name="Murat C."/>
            <person name="Oguiza J.A."/>
            <person name="Park J."/>
            <person name="Pisabarro A.G."/>
            <person name="Riley R."/>
            <person name="Rosling A."/>
            <person name="Salamov A."/>
            <person name="Schmidt O."/>
            <person name="Schmutz J."/>
            <person name="Skrede I."/>
            <person name="Stenlid J."/>
            <person name="Wiebenga A."/>
            <person name="Xie X."/>
            <person name="Kues U."/>
            <person name="Hibbett D.S."/>
            <person name="Hoffmeister D."/>
            <person name="Hogberg N."/>
            <person name="Martin F."/>
            <person name="Grigoriev I.V."/>
            <person name="Watkinson S.C."/>
        </authorList>
    </citation>
    <scope>NUCLEOTIDE SEQUENCE</scope>
    <source>
        <strain evidence="5">S7.9</strain>
    </source>
</reference>
<evidence type="ECO:0000256" key="3">
    <source>
        <dbReference type="SAM" id="MobiDB-lite"/>
    </source>
</evidence>
<dbReference type="EMBL" id="GL945436">
    <property type="protein sequence ID" value="EGO23134.1"/>
    <property type="molecule type" value="Genomic_DNA"/>
</dbReference>
<dbReference type="Pfam" id="PF00046">
    <property type="entry name" value="Homeodomain"/>
    <property type="match status" value="1"/>
</dbReference>
<keyword evidence="1 2" id="KW-0238">DNA-binding</keyword>
<feature type="compositionally biased region" description="Low complexity" evidence="3">
    <location>
        <begin position="63"/>
        <end position="77"/>
    </location>
</feature>
<dbReference type="PRINTS" id="PR01217">
    <property type="entry name" value="PRICHEXTENSN"/>
</dbReference>
<dbReference type="CDD" id="cd00086">
    <property type="entry name" value="homeodomain"/>
    <property type="match status" value="1"/>
</dbReference>
<comment type="subcellular location">
    <subcellularLocation>
        <location evidence="1 2">Nucleus</location>
    </subcellularLocation>
</comment>
<protein>
    <recommendedName>
        <fullName evidence="4">Homeobox domain-containing protein</fullName>
    </recommendedName>
</protein>
<dbReference type="GO" id="GO:0005634">
    <property type="term" value="C:nucleus"/>
    <property type="evidence" value="ECO:0007669"/>
    <property type="project" value="UniProtKB-SubCell"/>
</dbReference>
<evidence type="ECO:0000259" key="4">
    <source>
        <dbReference type="PROSITE" id="PS50071"/>
    </source>
</evidence>
<feature type="region of interest" description="Disordered" evidence="3">
    <location>
        <begin position="1"/>
        <end position="118"/>
    </location>
</feature>
<dbReference type="GO" id="GO:1990837">
    <property type="term" value="F:sequence-specific double-stranded DNA binding"/>
    <property type="evidence" value="ECO:0007669"/>
    <property type="project" value="TreeGrafter"/>
</dbReference>
<feature type="domain" description="Homeobox" evidence="4">
    <location>
        <begin position="102"/>
        <end position="162"/>
    </location>
</feature>
<sequence length="494" mass="53606">MSPPNIPPSPRSRRTLHDESTTPAPDEPPPSRTPRPPHTPPEHDPRPPKRLRRQTSHAAMTTADPPSSAHSDSSSQSGLADNETEAERSQQSELSAPTTAPPKKKRTRTLTTPHQSAVLHALLAQSRFPTTAMREEVGRQIGLSARKVQIWFQNQRQKARRPRSEGSAPLTRPPQYGPFPNMPTSAPSETASFHPSSEQSSSYPISEHPFGIAGPSRTRDSSAERAIYEDTQRRSFDAGPQLSGPGMPGWNPEYHPASPIRERGQPLSGHRSPDHMISPDSYTSSRASEGFQNIPAPLGIRPLAPRPLLRPFASDETPGAHPRALPPLDFSAPHLRSTAMPYPSSSPRSPAPLLSHPAGNVTQYQSPPSHHGRVAPFVIPPPFALEPQPQWDPRTFSPFSRPGFSPWSIGPRSSLSMSGNFHAAGGPSASGGRPYHMSSGPLRPVSSSRSGRFDPVHDVTSIGQERDEYPPSPASTDDIPGDSDDAFQDRDDAL</sequence>
<dbReference type="RefSeq" id="XP_007320374.1">
    <property type="nucleotide sequence ID" value="XM_007320312.1"/>
</dbReference>
<dbReference type="AlphaFoldDB" id="F8P1V6"/>
<dbReference type="GO" id="GO:0000981">
    <property type="term" value="F:DNA-binding transcription factor activity, RNA polymerase II-specific"/>
    <property type="evidence" value="ECO:0007669"/>
    <property type="project" value="TreeGrafter"/>
</dbReference>
<name>F8P1V6_SERL9</name>
<feature type="DNA-binding region" description="Homeobox" evidence="1">
    <location>
        <begin position="104"/>
        <end position="163"/>
    </location>
</feature>
<dbReference type="PROSITE" id="PS50071">
    <property type="entry name" value="HOMEOBOX_2"/>
    <property type="match status" value="1"/>
</dbReference>
<dbReference type="InterPro" id="IPR009057">
    <property type="entry name" value="Homeodomain-like_sf"/>
</dbReference>
<feature type="compositionally biased region" description="Pro residues" evidence="3">
    <location>
        <begin position="171"/>
        <end position="181"/>
    </location>
</feature>
<organism>
    <name type="scientific">Serpula lacrymans var. lacrymans (strain S7.9)</name>
    <name type="common">Dry rot fungus</name>
    <dbReference type="NCBI Taxonomy" id="578457"/>
    <lineage>
        <taxon>Eukaryota</taxon>
        <taxon>Fungi</taxon>
        <taxon>Dikarya</taxon>
        <taxon>Basidiomycota</taxon>
        <taxon>Agaricomycotina</taxon>
        <taxon>Agaricomycetes</taxon>
        <taxon>Agaricomycetidae</taxon>
        <taxon>Boletales</taxon>
        <taxon>Coniophorineae</taxon>
        <taxon>Serpulaceae</taxon>
        <taxon>Serpula</taxon>
    </lineage>
</organism>
<dbReference type="Proteomes" id="UP000008064">
    <property type="component" value="Unassembled WGS sequence"/>
</dbReference>
<dbReference type="SUPFAM" id="SSF46689">
    <property type="entry name" value="Homeodomain-like"/>
    <property type="match status" value="1"/>
</dbReference>
<feature type="compositionally biased region" description="Low complexity" evidence="3">
    <location>
        <begin position="294"/>
        <end position="311"/>
    </location>
</feature>
<dbReference type="HOGENOM" id="CLU_033345_0_0_1"/>
<feature type="region of interest" description="Disordered" evidence="3">
    <location>
        <begin position="154"/>
        <end position="494"/>
    </location>
</feature>
<dbReference type="GeneID" id="18813497"/>
<gene>
    <name evidence="5" type="ORF">SERLADRAFT_416582</name>
</gene>
<feature type="compositionally biased region" description="Low complexity" evidence="3">
    <location>
        <begin position="423"/>
        <end position="432"/>
    </location>
</feature>
<feature type="compositionally biased region" description="Low complexity" evidence="3">
    <location>
        <begin position="192"/>
        <end position="208"/>
    </location>
</feature>
<dbReference type="InterPro" id="IPR001356">
    <property type="entry name" value="HD"/>
</dbReference>
<accession>F8P1V6</accession>
<evidence type="ECO:0000256" key="2">
    <source>
        <dbReference type="RuleBase" id="RU000682"/>
    </source>
</evidence>
<dbReference type="SMART" id="SM00389">
    <property type="entry name" value="HOX"/>
    <property type="match status" value="1"/>
</dbReference>
<proteinExistence type="predicted"/>
<evidence type="ECO:0000313" key="5">
    <source>
        <dbReference type="EMBL" id="EGO23134.1"/>
    </source>
</evidence>
<dbReference type="PANTHER" id="PTHR46255:SF3">
    <property type="entry name" value="HOMEOBOX DOMAIN-CONTAINING PROTEIN"/>
    <property type="match status" value="1"/>
</dbReference>
<feature type="compositionally biased region" description="Pro residues" evidence="3">
    <location>
        <begin position="1"/>
        <end position="10"/>
    </location>
</feature>
<keyword evidence="1 2" id="KW-0371">Homeobox</keyword>
<feature type="compositionally biased region" description="Basic and acidic residues" evidence="3">
    <location>
        <begin position="217"/>
        <end position="236"/>
    </location>
</feature>